<dbReference type="EMBL" id="JARQZJ010000122">
    <property type="protein sequence ID" value="KAK9889092.1"/>
    <property type="molecule type" value="Genomic_DNA"/>
</dbReference>
<accession>A0AAW1V0B4</accession>
<name>A0AAW1V0B4_9CUCU</name>
<organism evidence="1 2">
    <name type="scientific">Henosepilachna vigintioctopunctata</name>
    <dbReference type="NCBI Taxonomy" id="420089"/>
    <lineage>
        <taxon>Eukaryota</taxon>
        <taxon>Metazoa</taxon>
        <taxon>Ecdysozoa</taxon>
        <taxon>Arthropoda</taxon>
        <taxon>Hexapoda</taxon>
        <taxon>Insecta</taxon>
        <taxon>Pterygota</taxon>
        <taxon>Neoptera</taxon>
        <taxon>Endopterygota</taxon>
        <taxon>Coleoptera</taxon>
        <taxon>Polyphaga</taxon>
        <taxon>Cucujiformia</taxon>
        <taxon>Coccinelloidea</taxon>
        <taxon>Coccinellidae</taxon>
        <taxon>Epilachninae</taxon>
        <taxon>Epilachnini</taxon>
        <taxon>Henosepilachna</taxon>
    </lineage>
</organism>
<keyword evidence="2" id="KW-1185">Reference proteome</keyword>
<gene>
    <name evidence="1" type="ORF">WA026_004365</name>
</gene>
<evidence type="ECO:0000313" key="1">
    <source>
        <dbReference type="EMBL" id="KAK9889092.1"/>
    </source>
</evidence>
<dbReference type="AlphaFoldDB" id="A0AAW1V0B4"/>
<protein>
    <submittedName>
        <fullName evidence="1">Uncharacterized protein</fullName>
    </submittedName>
</protein>
<reference evidence="1 2" key="1">
    <citation type="submission" date="2023-03" db="EMBL/GenBank/DDBJ databases">
        <title>Genome insight into feeding habits of ladybird beetles.</title>
        <authorList>
            <person name="Li H.-S."/>
            <person name="Huang Y.-H."/>
            <person name="Pang H."/>
        </authorList>
    </citation>
    <scope>NUCLEOTIDE SEQUENCE [LARGE SCALE GENOMIC DNA]</scope>
    <source>
        <strain evidence="1">SYSU_2023b</strain>
        <tissue evidence="1">Whole body</tissue>
    </source>
</reference>
<proteinExistence type="predicted"/>
<evidence type="ECO:0000313" key="2">
    <source>
        <dbReference type="Proteomes" id="UP001431783"/>
    </source>
</evidence>
<comment type="caution">
    <text evidence="1">The sequence shown here is derived from an EMBL/GenBank/DDBJ whole genome shotgun (WGS) entry which is preliminary data.</text>
</comment>
<sequence>MMSMFLYEPRVDRSRKDTFSCQVLGKKLSGSGTEFQIISQSCKRQDGLALYSFIVRNRSADLKWCRH</sequence>
<dbReference type="Proteomes" id="UP001431783">
    <property type="component" value="Unassembled WGS sequence"/>
</dbReference>